<gene>
    <name evidence="4" type="ORF">BXP70_22475</name>
</gene>
<dbReference type="PANTHER" id="PTHR10204:SF34">
    <property type="entry name" value="NAD(P)H DEHYDROGENASE [QUINONE] 1 ISOFORM 1"/>
    <property type="match status" value="1"/>
</dbReference>
<evidence type="ECO:0000313" key="4">
    <source>
        <dbReference type="EMBL" id="OUJ71245.1"/>
    </source>
</evidence>
<organism evidence="4 5">
    <name type="scientific">Hymenobacter crusticola</name>
    <dbReference type="NCBI Taxonomy" id="1770526"/>
    <lineage>
        <taxon>Bacteria</taxon>
        <taxon>Pseudomonadati</taxon>
        <taxon>Bacteroidota</taxon>
        <taxon>Cytophagia</taxon>
        <taxon>Cytophagales</taxon>
        <taxon>Hymenobacteraceae</taxon>
        <taxon>Hymenobacter</taxon>
    </lineage>
</organism>
<dbReference type="RefSeq" id="WP_086596357.1">
    <property type="nucleotide sequence ID" value="NZ_MTSE01000017.1"/>
</dbReference>
<dbReference type="Gene3D" id="3.40.50.360">
    <property type="match status" value="1"/>
</dbReference>
<dbReference type="PANTHER" id="PTHR10204">
    <property type="entry name" value="NAD P H OXIDOREDUCTASE-RELATED"/>
    <property type="match status" value="1"/>
</dbReference>
<dbReference type="Pfam" id="PF02525">
    <property type="entry name" value="Flavodoxin_2"/>
    <property type="match status" value="1"/>
</dbReference>
<reference evidence="4 5" key="1">
    <citation type="submission" date="2017-01" db="EMBL/GenBank/DDBJ databases">
        <title>A new Hymenobacter.</title>
        <authorList>
            <person name="Liang Y."/>
            <person name="Feng F."/>
        </authorList>
    </citation>
    <scope>NUCLEOTIDE SEQUENCE [LARGE SCALE GENOMIC DNA]</scope>
    <source>
        <strain evidence="4">MIMBbqt21</strain>
    </source>
</reference>
<sequence length="222" mass="24410">MNVLLVFAHPEPQSFNGALLRTAVAALEAAGHTVQLSDLYAQSFEPVSDRRNFTAAHDAAYFKQQAEELYATKHQGFAGDIEAELQKLAWCDVMIWQFPLWWFSVPAVLKGWVDRVFAMGRAYGSGHIYETGFFRGKRALLSLTTGGPAGAYQPGGLQGDVAGILRPIHRGMLQFTGFTVLAPHVVYGPARQSDEEREAVLAAWAARLIDLAHEAPFEVGTY</sequence>
<comment type="similarity">
    <text evidence="1">Belongs to the NAD(P)H dehydrogenase (quinone) family.</text>
</comment>
<evidence type="ECO:0000259" key="3">
    <source>
        <dbReference type="Pfam" id="PF02525"/>
    </source>
</evidence>
<keyword evidence="2" id="KW-0560">Oxidoreductase</keyword>
<protein>
    <submittedName>
        <fullName evidence="4">NADPH quinone oxidoreductase</fullName>
    </submittedName>
</protein>
<dbReference type="SUPFAM" id="SSF52218">
    <property type="entry name" value="Flavoproteins"/>
    <property type="match status" value="1"/>
</dbReference>
<keyword evidence="5" id="KW-1185">Reference proteome</keyword>
<evidence type="ECO:0000256" key="2">
    <source>
        <dbReference type="ARBA" id="ARBA00023002"/>
    </source>
</evidence>
<name>A0A243W8E3_9BACT</name>
<proteinExistence type="inferred from homology"/>
<dbReference type="GO" id="GO:0005829">
    <property type="term" value="C:cytosol"/>
    <property type="evidence" value="ECO:0007669"/>
    <property type="project" value="TreeGrafter"/>
</dbReference>
<dbReference type="EMBL" id="MTSE01000017">
    <property type="protein sequence ID" value="OUJ71245.1"/>
    <property type="molecule type" value="Genomic_DNA"/>
</dbReference>
<dbReference type="GO" id="GO:0003955">
    <property type="term" value="F:NAD(P)H dehydrogenase (quinone) activity"/>
    <property type="evidence" value="ECO:0007669"/>
    <property type="project" value="TreeGrafter"/>
</dbReference>
<dbReference type="InterPro" id="IPR003680">
    <property type="entry name" value="Flavodoxin_fold"/>
</dbReference>
<comment type="caution">
    <text evidence="4">The sequence shown here is derived from an EMBL/GenBank/DDBJ whole genome shotgun (WGS) entry which is preliminary data.</text>
</comment>
<evidence type="ECO:0000313" key="5">
    <source>
        <dbReference type="Proteomes" id="UP000194873"/>
    </source>
</evidence>
<dbReference type="InterPro" id="IPR051545">
    <property type="entry name" value="NAD(P)H_dehydrogenase_qn"/>
</dbReference>
<dbReference type="InterPro" id="IPR029039">
    <property type="entry name" value="Flavoprotein-like_sf"/>
</dbReference>
<dbReference type="Proteomes" id="UP000194873">
    <property type="component" value="Unassembled WGS sequence"/>
</dbReference>
<dbReference type="AlphaFoldDB" id="A0A243W8E3"/>
<evidence type="ECO:0000256" key="1">
    <source>
        <dbReference type="ARBA" id="ARBA00006252"/>
    </source>
</evidence>
<feature type="domain" description="Flavodoxin-like fold" evidence="3">
    <location>
        <begin position="1"/>
        <end position="208"/>
    </location>
</feature>
<accession>A0A243W8E3</accession>
<dbReference type="OrthoDB" id="652200at2"/>